<organism evidence="2">
    <name type="scientific">Flintiella sanguinaria</name>
    <dbReference type="NCBI Taxonomy" id="101926"/>
    <lineage>
        <taxon>Eukaryota</taxon>
        <taxon>Rhodophyta</taxon>
        <taxon>Bangiophyceae</taxon>
        <taxon>Porphyridiales</taxon>
        <taxon>Porphyridiaceae</taxon>
        <taxon>Flintiella</taxon>
    </lineage>
</organism>
<dbReference type="Gene3D" id="3.40.1350.100">
    <property type="match status" value="1"/>
</dbReference>
<evidence type="ECO:0000313" key="2">
    <source>
        <dbReference type="EMBL" id="ARO91164.1"/>
    </source>
</evidence>
<accession>A0A1X9PUJ0</accession>
<dbReference type="EMBL" id="KY709211">
    <property type="protein sequence ID" value="ARO91164.1"/>
    <property type="molecule type" value="Genomic_DNA"/>
</dbReference>
<reference evidence="2" key="1">
    <citation type="submission" date="2017-03" db="EMBL/GenBank/DDBJ databases">
        <title>The new red algal subphylum Proteorhodophytina comprises the largest and most divergent plastid genomes known.</title>
        <authorList>
            <person name="Munoz-Gomez S.A."/>
            <person name="Mejia-Franco F.G."/>
            <person name="Durnin K."/>
            <person name="Morgan C."/>
            <person name="Grisdale C.J."/>
            <person name="Archibald J.M."/>
            <person name="Slamovits C.H."/>
        </authorList>
    </citation>
    <scope>NUCLEOTIDE SEQUENCE</scope>
    <source>
        <strain evidence="2">UTEX LB2060</strain>
    </source>
</reference>
<geneLocation type="chloroplast" evidence="2"/>
<keyword evidence="1" id="KW-0732">Signal</keyword>
<keyword evidence="2" id="KW-0150">Chloroplast</keyword>
<sequence length="450" mass="53739">MRSIITIKKHILINIILFMLNNLFNQEKISYNLPKTNVENIDLSQITIEETKRSFIEKHFLETLIISNSSDNENNDRFGDKDIKEKKAFQKEFTNTLFNGRIEINIETNNNEIENPPLNSIKYIWNKCINLLNQNSPEDELRKETKNRFPNIKQKKLMENLKYTPIFVIKNGFNQMIMGFPEQEFRKNWLDQLYDIYKNKYLLNTERDKYPTSFGFLFVNPNDAIELKEYIYKKYPYSSKQMDIQVYPISLQDGYKFNRTSRTRIQFRFIPDFTEISNLLSNCKNDKNIIFDPRQKYGKDYFQGQPIYQIMPFSVKQSGKEILLEYSGKIDPFTNKRKFLFTNLEGLKYAWEEFRERFPNLKLPKKPKIIVYNLESFLKDYEMNITQISEDFAIITNKTAITRTKDIANQKIYMNGVEAFSHKIYPKVLSIKVWAERMLWALKSKQAPEL</sequence>
<protein>
    <submittedName>
        <fullName evidence="2">Conserved hypothetical plastid protein</fullName>
    </submittedName>
</protein>
<keyword evidence="2" id="KW-0934">Plastid</keyword>
<evidence type="ECO:0000256" key="1">
    <source>
        <dbReference type="SAM" id="SignalP"/>
    </source>
</evidence>
<proteinExistence type="predicted"/>
<name>A0A1X9PUJ0_9RHOD</name>
<gene>
    <name evidence="2" type="primary">ycf80</name>
</gene>
<feature type="chain" id="PRO_5012417421" evidence="1">
    <location>
        <begin position="27"/>
        <end position="450"/>
    </location>
</feature>
<dbReference type="AlphaFoldDB" id="A0A1X9PUJ0"/>
<feature type="signal peptide" evidence="1">
    <location>
        <begin position="1"/>
        <end position="26"/>
    </location>
</feature>